<evidence type="ECO:0000313" key="3">
    <source>
        <dbReference type="EMBL" id="NSJ50408.1"/>
    </source>
</evidence>
<dbReference type="RefSeq" id="WP_165642541.1">
    <property type="nucleotide sequence ID" value="NZ_BAABZL010000001.1"/>
</dbReference>
<dbReference type="GeneID" id="97204936"/>
<dbReference type="InterPro" id="IPR011608">
    <property type="entry name" value="PRD"/>
</dbReference>
<dbReference type="AlphaFoldDB" id="A0AAW5BZE7"/>
<dbReference type="EMBL" id="JAKNGE010000010">
    <property type="protein sequence ID" value="MCG4745651.1"/>
    <property type="molecule type" value="Genomic_DNA"/>
</dbReference>
<reference evidence="3" key="2">
    <citation type="submission" date="2020-02" db="EMBL/GenBank/DDBJ databases">
        <authorList>
            <person name="Littmann E."/>
            <person name="Sorbara M."/>
        </authorList>
    </citation>
    <scope>NUCLEOTIDE SEQUENCE</scope>
    <source>
        <strain evidence="3">MSK.1.17</strain>
    </source>
</reference>
<evidence type="ECO:0000259" key="1">
    <source>
        <dbReference type="Pfam" id="PF00874"/>
    </source>
</evidence>
<evidence type="ECO:0000313" key="2">
    <source>
        <dbReference type="EMBL" id="MCG4745651.1"/>
    </source>
</evidence>
<evidence type="ECO:0000313" key="5">
    <source>
        <dbReference type="Proteomes" id="UP001299608"/>
    </source>
</evidence>
<protein>
    <submittedName>
        <fullName evidence="2">PRD domain-containing protein</fullName>
    </submittedName>
</protein>
<dbReference type="InterPro" id="IPR036634">
    <property type="entry name" value="PRD_sf"/>
</dbReference>
<dbReference type="EMBL" id="JAAITT010000025">
    <property type="protein sequence ID" value="NSJ50408.1"/>
    <property type="molecule type" value="Genomic_DNA"/>
</dbReference>
<accession>A0AAW5BZE7</accession>
<dbReference type="Proteomes" id="UP000669239">
    <property type="component" value="Unassembled WGS sequence"/>
</dbReference>
<reference evidence="3 4" key="1">
    <citation type="journal article" date="2020" name="Cell Host Microbe">
        <title>Functional and Genomic Variation between Human-Derived Isolates of Lachnospiraceae Reveals Inter- and Intra-Species Diversity.</title>
        <authorList>
            <person name="Sorbara M.T."/>
            <person name="Littmann E.R."/>
            <person name="Fontana E."/>
            <person name="Moody T.U."/>
            <person name="Kohout C.E."/>
            <person name="Gjonbalaj M."/>
            <person name="Eaton V."/>
            <person name="Seok R."/>
            <person name="Leiner I.M."/>
            <person name="Pamer E.G."/>
        </authorList>
    </citation>
    <scope>NUCLEOTIDE SEQUENCE [LARGE SCALE GENOMIC DNA]</scope>
    <source>
        <strain evidence="3 4">MSK.1.17</strain>
    </source>
</reference>
<sequence>MDRMAEVKERLKIMEDAGMISCGVSEFCMMAAGLILAEHPGADSDKLNMLITHLALAGERMEKGDTGEMQISQEVLDTVKEERVYPQACGISRKILECTTLKFTQAETDFLTVHLCNILM</sequence>
<comment type="caution">
    <text evidence="2">The sequence shown here is derived from an EMBL/GenBank/DDBJ whole genome shotgun (WGS) entry which is preliminary data.</text>
</comment>
<feature type="domain" description="PRD" evidence="1">
    <location>
        <begin position="43"/>
        <end position="115"/>
    </location>
</feature>
<organism evidence="2 5">
    <name type="scientific">Enterocloster aldenensis</name>
    <dbReference type="NCBI Taxonomy" id="358742"/>
    <lineage>
        <taxon>Bacteria</taxon>
        <taxon>Bacillati</taxon>
        <taxon>Bacillota</taxon>
        <taxon>Clostridia</taxon>
        <taxon>Lachnospirales</taxon>
        <taxon>Lachnospiraceae</taxon>
        <taxon>Enterocloster</taxon>
    </lineage>
</organism>
<dbReference type="Proteomes" id="UP001299608">
    <property type="component" value="Unassembled WGS sequence"/>
</dbReference>
<dbReference type="Pfam" id="PF00874">
    <property type="entry name" value="PRD"/>
    <property type="match status" value="1"/>
</dbReference>
<dbReference type="SUPFAM" id="SSF63520">
    <property type="entry name" value="PTS-regulatory domain, PRD"/>
    <property type="match status" value="1"/>
</dbReference>
<gene>
    <name evidence="3" type="ORF">G5B36_17110</name>
    <name evidence="2" type="ORF">L0N08_09545</name>
</gene>
<evidence type="ECO:0000313" key="4">
    <source>
        <dbReference type="Proteomes" id="UP000669239"/>
    </source>
</evidence>
<dbReference type="GO" id="GO:0006355">
    <property type="term" value="P:regulation of DNA-templated transcription"/>
    <property type="evidence" value="ECO:0007669"/>
    <property type="project" value="InterPro"/>
</dbReference>
<dbReference type="Gene3D" id="1.10.1790.10">
    <property type="entry name" value="PRD domain"/>
    <property type="match status" value="1"/>
</dbReference>
<proteinExistence type="predicted"/>
<keyword evidence="4" id="KW-1185">Reference proteome</keyword>
<name>A0AAW5BZE7_9FIRM</name>
<reference evidence="2" key="3">
    <citation type="submission" date="2022-01" db="EMBL/GenBank/DDBJ databases">
        <title>Collection of gut derived symbiotic bacterial strains cultured from healthy donors.</title>
        <authorList>
            <person name="Lin H."/>
            <person name="Kohout C."/>
            <person name="Waligurski E."/>
            <person name="Pamer E.G."/>
        </authorList>
    </citation>
    <scope>NUCLEOTIDE SEQUENCE</scope>
    <source>
        <strain evidence="2">DFI.6.55</strain>
    </source>
</reference>